<comment type="caution">
    <text evidence="2">The sequence shown here is derived from an EMBL/GenBank/DDBJ whole genome shotgun (WGS) entry which is preliminary data.</text>
</comment>
<dbReference type="EMBL" id="SLZU01000047">
    <property type="protein sequence ID" value="TCS50182.1"/>
    <property type="molecule type" value="Genomic_DNA"/>
</dbReference>
<proteinExistence type="predicted"/>
<dbReference type="InterPro" id="IPR029062">
    <property type="entry name" value="Class_I_gatase-like"/>
</dbReference>
<dbReference type="InterPro" id="IPR044992">
    <property type="entry name" value="ChyE-like"/>
</dbReference>
<gene>
    <name evidence="2" type="ORF">EDD52_1479</name>
</gene>
<dbReference type="PANTHER" id="PTHR42695">
    <property type="entry name" value="GLUTAMINE AMIDOTRANSFERASE YLR126C-RELATED"/>
    <property type="match status" value="1"/>
</dbReference>
<dbReference type="CDD" id="cd01741">
    <property type="entry name" value="GATase1_1"/>
    <property type="match status" value="1"/>
</dbReference>
<dbReference type="AlphaFoldDB" id="A0A4R3INW7"/>
<dbReference type="Pfam" id="PF00117">
    <property type="entry name" value="GATase"/>
    <property type="match status" value="1"/>
</dbReference>
<dbReference type="NCBIfam" id="NF005743">
    <property type="entry name" value="PRK07567.1"/>
    <property type="match status" value="1"/>
</dbReference>
<accession>A0A4R3INW7</accession>
<sequence>MKKLLILQLRPETDASDDEYASILAKCAMSPEQTLRIRLDQEDISSDLDVTDFSAVIVGGGPGCVSDAPEDKSVTEARIESQIFGLMPQITDNDHPFMGCCYGLGILAQHLGGEVSKERFGEPVGTSACSFTPDAENDPLLTGLDAKFDAFVGHKEAVQGLPPGAVHLVTSDACPMQMIRYGQNVYATQFHPEADAHDFERRIRVYRNHGYFPPEDADRLIAECHASEVTVPGDILRRFAARYC</sequence>
<dbReference type="Proteomes" id="UP000295696">
    <property type="component" value="Unassembled WGS sequence"/>
</dbReference>
<feature type="domain" description="Glutamine amidotransferase" evidence="1">
    <location>
        <begin position="42"/>
        <end position="199"/>
    </location>
</feature>
<protein>
    <submittedName>
        <fullName evidence="2">GMP synthase (Glutamine-hydrolysing)</fullName>
    </submittedName>
</protein>
<dbReference type="InterPro" id="IPR017926">
    <property type="entry name" value="GATASE"/>
</dbReference>
<dbReference type="SUPFAM" id="SSF52317">
    <property type="entry name" value="Class I glutamine amidotransferase-like"/>
    <property type="match status" value="1"/>
</dbReference>
<evidence type="ECO:0000259" key="1">
    <source>
        <dbReference type="Pfam" id="PF00117"/>
    </source>
</evidence>
<dbReference type="GO" id="GO:0005829">
    <property type="term" value="C:cytosol"/>
    <property type="evidence" value="ECO:0007669"/>
    <property type="project" value="TreeGrafter"/>
</dbReference>
<organism evidence="2 3">
    <name type="scientific">Primorskyibacter sedentarius</name>
    <dbReference type="NCBI Taxonomy" id="745311"/>
    <lineage>
        <taxon>Bacteria</taxon>
        <taxon>Pseudomonadati</taxon>
        <taxon>Pseudomonadota</taxon>
        <taxon>Alphaproteobacteria</taxon>
        <taxon>Rhodobacterales</taxon>
        <taxon>Roseobacteraceae</taxon>
        <taxon>Primorskyibacter</taxon>
    </lineage>
</organism>
<dbReference type="PROSITE" id="PS51273">
    <property type="entry name" value="GATASE_TYPE_1"/>
    <property type="match status" value="1"/>
</dbReference>
<name>A0A4R3INW7_9RHOB</name>
<reference evidence="2 3" key="1">
    <citation type="submission" date="2019-03" db="EMBL/GenBank/DDBJ databases">
        <title>Genomic Encyclopedia of Type Strains, Phase IV (KMG-IV): sequencing the most valuable type-strain genomes for metagenomic binning, comparative biology and taxonomic classification.</title>
        <authorList>
            <person name="Goeker M."/>
        </authorList>
    </citation>
    <scope>NUCLEOTIDE SEQUENCE [LARGE SCALE GENOMIC DNA]</scope>
    <source>
        <strain evidence="2 3">DSM 104836</strain>
    </source>
</reference>
<evidence type="ECO:0000313" key="3">
    <source>
        <dbReference type="Proteomes" id="UP000295696"/>
    </source>
</evidence>
<evidence type="ECO:0000313" key="2">
    <source>
        <dbReference type="EMBL" id="TCS50182.1"/>
    </source>
</evidence>
<dbReference type="RefSeq" id="WP_132248947.1">
    <property type="nucleotide sequence ID" value="NZ_SLZU01000047.1"/>
</dbReference>
<keyword evidence="3" id="KW-1185">Reference proteome</keyword>
<dbReference type="PANTHER" id="PTHR42695:SF5">
    <property type="entry name" value="GLUTAMINE AMIDOTRANSFERASE YLR126C-RELATED"/>
    <property type="match status" value="1"/>
</dbReference>
<dbReference type="OrthoDB" id="9794816at2"/>
<dbReference type="Gene3D" id="3.40.50.880">
    <property type="match status" value="1"/>
</dbReference>